<evidence type="ECO:0000313" key="2">
    <source>
        <dbReference type="WBParaSite" id="nRc.2.0.1.t31438-RA"/>
    </source>
</evidence>
<dbReference type="AlphaFoldDB" id="A0A915K0Q7"/>
<accession>A0A915K0Q7</accession>
<proteinExistence type="predicted"/>
<organism evidence="1 2">
    <name type="scientific">Romanomermis culicivorax</name>
    <name type="common">Nematode worm</name>
    <dbReference type="NCBI Taxonomy" id="13658"/>
    <lineage>
        <taxon>Eukaryota</taxon>
        <taxon>Metazoa</taxon>
        <taxon>Ecdysozoa</taxon>
        <taxon>Nematoda</taxon>
        <taxon>Enoplea</taxon>
        <taxon>Dorylaimia</taxon>
        <taxon>Mermithida</taxon>
        <taxon>Mermithoidea</taxon>
        <taxon>Mermithidae</taxon>
        <taxon>Romanomermis</taxon>
    </lineage>
</organism>
<dbReference type="WBParaSite" id="nRc.2.0.1.t31438-RA">
    <property type="protein sequence ID" value="nRc.2.0.1.t31438-RA"/>
    <property type="gene ID" value="nRc.2.0.1.g31438"/>
</dbReference>
<evidence type="ECO:0000313" key="1">
    <source>
        <dbReference type="Proteomes" id="UP000887565"/>
    </source>
</evidence>
<name>A0A915K0Q7_ROMCU</name>
<dbReference type="Proteomes" id="UP000887565">
    <property type="component" value="Unplaced"/>
</dbReference>
<protein>
    <submittedName>
        <fullName evidence="2">Uncharacterized protein</fullName>
    </submittedName>
</protein>
<sequence length="74" mass="8582">MMIVQSFTIFGGQCRTRICCAQFDHATGQLLIVFRTPFGVVTNIRRHYVKTKVKCKNILYKIRLLNYLKLNSAT</sequence>
<reference evidence="2" key="1">
    <citation type="submission" date="2022-11" db="UniProtKB">
        <authorList>
            <consortium name="WormBaseParasite"/>
        </authorList>
    </citation>
    <scope>IDENTIFICATION</scope>
</reference>
<keyword evidence="1" id="KW-1185">Reference proteome</keyword>